<accession>A0A0H5RTF5</accession>
<dbReference type="InterPro" id="IPR011992">
    <property type="entry name" value="EF-hand-dom_pair"/>
</dbReference>
<evidence type="ECO:0000313" key="2">
    <source>
        <dbReference type="EMBL" id="CRZ12019.1"/>
    </source>
</evidence>
<evidence type="ECO:0000256" key="1">
    <source>
        <dbReference type="SAM" id="SignalP"/>
    </source>
</evidence>
<reference evidence="2" key="1">
    <citation type="submission" date="2015-04" db="EMBL/GenBank/DDBJ databases">
        <title>The genome sequence of the plant pathogenic Rhizarian Plasmodiophora brassicae reveals insights in its biotrophic life cycle and the origin of chitin synthesis.</title>
        <authorList>
            <person name="Schwelm A."/>
            <person name="Fogelqvist J."/>
            <person name="Knaust A."/>
            <person name="Julke S."/>
            <person name="Lilja T."/>
            <person name="Dhandapani V."/>
            <person name="Bonilla-Rosso G."/>
            <person name="Karlsson M."/>
            <person name="Shevchenko A."/>
            <person name="Choi S.R."/>
            <person name="Kim H.G."/>
            <person name="Park J.Y."/>
            <person name="Lim Y.P."/>
            <person name="Ludwig-Muller J."/>
            <person name="Dixelius C."/>
        </authorList>
    </citation>
    <scope>NUCLEOTIDE SEQUENCE</scope>
    <source>
        <tissue evidence="2">Potato root galls</tissue>
    </source>
</reference>
<dbReference type="EMBL" id="HACM01011577">
    <property type="protein sequence ID" value="CRZ12019.1"/>
    <property type="molecule type" value="Transcribed_RNA"/>
</dbReference>
<sequence>QYQMSLMVASLFLLPLLSIASDLNDASDLDDAGDVDSAADELAVHIFGSDLIWKNDCLEEFKNSCFQIKTDPEQAISKSDLRASLGARLYKQATEECKEFVRMMDGINYDQFCENLGIQEPIKMYLEMVKNERFKDVRDAIITNERIPLKVASLLYHQSKNSLTEFWKPIEGESSRSNQ</sequence>
<feature type="chain" id="PRO_5005223422" evidence="1">
    <location>
        <begin position="21"/>
        <end position="179"/>
    </location>
</feature>
<feature type="signal peptide" evidence="1">
    <location>
        <begin position="1"/>
        <end position="20"/>
    </location>
</feature>
<dbReference type="SUPFAM" id="SSF47473">
    <property type="entry name" value="EF-hand"/>
    <property type="match status" value="1"/>
</dbReference>
<proteinExistence type="predicted"/>
<dbReference type="AlphaFoldDB" id="A0A0H5RTF5"/>
<name>A0A0H5RTF5_9EUKA</name>
<keyword evidence="1" id="KW-0732">Signal</keyword>
<organism evidence="2">
    <name type="scientific">Spongospora subterranea</name>
    <dbReference type="NCBI Taxonomy" id="70186"/>
    <lineage>
        <taxon>Eukaryota</taxon>
        <taxon>Sar</taxon>
        <taxon>Rhizaria</taxon>
        <taxon>Endomyxa</taxon>
        <taxon>Phytomyxea</taxon>
        <taxon>Plasmodiophorida</taxon>
        <taxon>Plasmodiophoridae</taxon>
        <taxon>Spongospora</taxon>
    </lineage>
</organism>
<protein>
    <submittedName>
        <fullName evidence="2">Uncharacterized protein</fullName>
    </submittedName>
</protein>
<feature type="non-terminal residue" evidence="2">
    <location>
        <position position="1"/>
    </location>
</feature>